<dbReference type="Gene3D" id="1.10.1760.20">
    <property type="match status" value="1"/>
</dbReference>
<accession>A0AAW8CKX3</accession>
<comment type="subcellular location">
    <subcellularLocation>
        <location evidence="2">Cell membrane</location>
        <topology evidence="2">Multi-pass membrane protein</topology>
    </subcellularLocation>
</comment>
<dbReference type="PANTHER" id="PTHR34295:SF1">
    <property type="entry name" value="BIOTIN TRANSPORTER BIOY"/>
    <property type="match status" value="1"/>
</dbReference>
<dbReference type="GeneID" id="300270755"/>
<keyword evidence="3" id="KW-1133">Transmembrane helix</keyword>
<feature type="transmembrane region" description="Helical" evidence="3">
    <location>
        <begin position="97"/>
        <end position="115"/>
    </location>
</feature>
<comment type="similarity">
    <text evidence="1 2">Belongs to the BioY family.</text>
</comment>
<keyword evidence="5" id="KW-1185">Reference proteome</keyword>
<sequence length="187" mass="19739">MISQLSQTKQWLAVNQKAAFWIKTFIGANLIALFAQISVPMYPVPITGQTLAVTVVGLGLGRKAGASAVLLYLFEGIIGLPVFANGSMGLASLLGPSGGYLIGFVPSAYLLGYFSDKGVLNSFTKSLVVVFVASVLIFAFGLAQLSFFVPADKVLAYGLYPFILGGVIKAVLASALVIPTYKFFSKL</sequence>
<dbReference type="Proteomes" id="UP001226020">
    <property type="component" value="Unassembled WGS sequence"/>
</dbReference>
<keyword evidence="2" id="KW-0813">Transport</keyword>
<comment type="caution">
    <text evidence="4">The sequence shown here is derived from an EMBL/GenBank/DDBJ whole genome shotgun (WGS) entry which is preliminary data.</text>
</comment>
<dbReference type="EMBL" id="JASAXT010000015">
    <property type="protein sequence ID" value="MDP8149101.1"/>
    <property type="molecule type" value="Genomic_DNA"/>
</dbReference>
<reference evidence="4 5" key="1">
    <citation type="journal article" date="2023" name="Front. Microbiol.">
        <title>Phylogeography and host specificity of Pasteurellaceae pathogenic to sea-farmed fish in the north-east Atlantic.</title>
        <authorList>
            <person name="Gulla S."/>
            <person name="Colquhoun D.J."/>
            <person name="Olsen A.B."/>
            <person name="Spilsberg B."/>
            <person name="Lagesen K."/>
            <person name="Aakesson C.P."/>
            <person name="Strom S."/>
            <person name="Manji F."/>
            <person name="Birkbeck T.H."/>
            <person name="Nilsen H.K."/>
        </authorList>
    </citation>
    <scope>NUCLEOTIDE SEQUENCE [LARGE SCALE GENOMIC DNA]</scope>
    <source>
        <strain evidence="4 5">NVIB3131</strain>
    </source>
</reference>
<dbReference type="GO" id="GO:0005886">
    <property type="term" value="C:plasma membrane"/>
    <property type="evidence" value="ECO:0007669"/>
    <property type="project" value="UniProtKB-SubCell"/>
</dbReference>
<keyword evidence="2" id="KW-1003">Cell membrane</keyword>
<dbReference type="GO" id="GO:0015225">
    <property type="term" value="F:biotin transmembrane transporter activity"/>
    <property type="evidence" value="ECO:0007669"/>
    <property type="project" value="UniProtKB-UniRule"/>
</dbReference>
<dbReference type="PIRSF" id="PIRSF016661">
    <property type="entry name" value="BioY"/>
    <property type="match status" value="1"/>
</dbReference>
<protein>
    <recommendedName>
        <fullName evidence="2">Biotin transporter</fullName>
    </recommendedName>
</protein>
<dbReference type="AlphaFoldDB" id="A0AAW8CKX3"/>
<evidence type="ECO:0000313" key="5">
    <source>
        <dbReference type="Proteomes" id="UP001226020"/>
    </source>
</evidence>
<evidence type="ECO:0000256" key="2">
    <source>
        <dbReference type="PIRNR" id="PIRNR016661"/>
    </source>
</evidence>
<evidence type="ECO:0000313" key="4">
    <source>
        <dbReference type="EMBL" id="MDP8149101.1"/>
    </source>
</evidence>
<keyword evidence="3" id="KW-0812">Transmembrane</keyword>
<feature type="transmembrane region" description="Helical" evidence="3">
    <location>
        <begin position="127"/>
        <end position="149"/>
    </location>
</feature>
<name>A0AAW8CKX3_9PAST</name>
<dbReference type="Pfam" id="PF02632">
    <property type="entry name" value="BioY"/>
    <property type="match status" value="1"/>
</dbReference>
<feature type="transmembrane region" description="Helical" evidence="3">
    <location>
        <begin position="20"/>
        <end position="38"/>
    </location>
</feature>
<gene>
    <name evidence="4" type="ORF">QJU57_08440</name>
</gene>
<dbReference type="RefSeq" id="WP_306346649.1">
    <property type="nucleotide sequence ID" value="NZ_JASAVU010000004.1"/>
</dbReference>
<dbReference type="InterPro" id="IPR003784">
    <property type="entry name" value="BioY"/>
</dbReference>
<feature type="transmembrane region" description="Helical" evidence="3">
    <location>
        <begin position="68"/>
        <end position="91"/>
    </location>
</feature>
<proteinExistence type="inferred from homology"/>
<evidence type="ECO:0000256" key="1">
    <source>
        <dbReference type="ARBA" id="ARBA00010692"/>
    </source>
</evidence>
<keyword evidence="2 3" id="KW-0472">Membrane</keyword>
<organism evidence="4 5">
    <name type="scientific">Phocoenobacter atlanticus subsp. atlanticus</name>
    <dbReference type="NCBI Taxonomy" id="3061285"/>
    <lineage>
        <taxon>Bacteria</taxon>
        <taxon>Pseudomonadati</taxon>
        <taxon>Pseudomonadota</taxon>
        <taxon>Gammaproteobacteria</taxon>
        <taxon>Pasteurellales</taxon>
        <taxon>Pasteurellaceae</taxon>
        <taxon>Phocoenobacter</taxon>
        <taxon>Phocoenobacter atlanticus</taxon>
    </lineage>
</organism>
<evidence type="ECO:0000256" key="3">
    <source>
        <dbReference type="SAM" id="Phobius"/>
    </source>
</evidence>
<feature type="transmembrane region" description="Helical" evidence="3">
    <location>
        <begin position="155"/>
        <end position="178"/>
    </location>
</feature>
<dbReference type="PANTHER" id="PTHR34295">
    <property type="entry name" value="BIOTIN TRANSPORTER BIOY"/>
    <property type="match status" value="1"/>
</dbReference>